<dbReference type="Proteomes" id="UP000324222">
    <property type="component" value="Unassembled WGS sequence"/>
</dbReference>
<comment type="caution">
    <text evidence="2">The sequence shown here is derived from an EMBL/GenBank/DDBJ whole genome shotgun (WGS) entry which is preliminary data.</text>
</comment>
<organism evidence="2 3">
    <name type="scientific">Portunus trituberculatus</name>
    <name type="common">Swimming crab</name>
    <name type="synonym">Neptunus trituberculatus</name>
    <dbReference type="NCBI Taxonomy" id="210409"/>
    <lineage>
        <taxon>Eukaryota</taxon>
        <taxon>Metazoa</taxon>
        <taxon>Ecdysozoa</taxon>
        <taxon>Arthropoda</taxon>
        <taxon>Crustacea</taxon>
        <taxon>Multicrustacea</taxon>
        <taxon>Malacostraca</taxon>
        <taxon>Eumalacostraca</taxon>
        <taxon>Eucarida</taxon>
        <taxon>Decapoda</taxon>
        <taxon>Pleocyemata</taxon>
        <taxon>Brachyura</taxon>
        <taxon>Eubrachyura</taxon>
        <taxon>Portunoidea</taxon>
        <taxon>Portunidae</taxon>
        <taxon>Portuninae</taxon>
        <taxon>Portunus</taxon>
    </lineage>
</organism>
<feature type="region of interest" description="Disordered" evidence="1">
    <location>
        <begin position="1"/>
        <end position="26"/>
    </location>
</feature>
<accession>A0A5B7KKJ2</accession>
<protein>
    <submittedName>
        <fullName evidence="2">Uncharacterized protein</fullName>
    </submittedName>
</protein>
<sequence>MAWQETSPCTDSSRITHSASQPQLEP</sequence>
<dbReference type="EMBL" id="VSRR010147990">
    <property type="protein sequence ID" value="MPD05838.1"/>
    <property type="molecule type" value="Genomic_DNA"/>
</dbReference>
<evidence type="ECO:0000313" key="2">
    <source>
        <dbReference type="EMBL" id="MPD05838.1"/>
    </source>
</evidence>
<keyword evidence="3" id="KW-1185">Reference proteome</keyword>
<evidence type="ECO:0000313" key="3">
    <source>
        <dbReference type="Proteomes" id="UP000324222"/>
    </source>
</evidence>
<dbReference type="AlphaFoldDB" id="A0A5B7KKJ2"/>
<evidence type="ECO:0000256" key="1">
    <source>
        <dbReference type="SAM" id="MobiDB-lite"/>
    </source>
</evidence>
<gene>
    <name evidence="2" type="ORF">E2C01_101607</name>
</gene>
<reference evidence="2 3" key="1">
    <citation type="submission" date="2019-05" db="EMBL/GenBank/DDBJ databases">
        <title>Another draft genome of Portunus trituberculatus and its Hox gene families provides insights of decapod evolution.</title>
        <authorList>
            <person name="Jeong J.-H."/>
            <person name="Song I."/>
            <person name="Kim S."/>
            <person name="Choi T."/>
            <person name="Kim D."/>
            <person name="Ryu S."/>
            <person name="Kim W."/>
        </authorList>
    </citation>
    <scope>NUCLEOTIDE SEQUENCE [LARGE SCALE GENOMIC DNA]</scope>
    <source>
        <tissue evidence="2">Muscle</tissue>
    </source>
</reference>
<proteinExistence type="predicted"/>
<name>A0A5B7KKJ2_PORTR</name>